<sequence>MYQPQAFLYTKLFKTQSYIRNSYKNYRGMVSYVQGQSPEPKIREYFYYVDHQGMLFLDDARMKNFTSCFKEKKFLRFFFNQLKINETARYPEFPYISLCGRERNFVRCDDYPIVYTHVIPTPNDEMLLAHNHAGDLLIKKFIPEKIFMLPDTGRVYHPAPEKVGGIGLVRSKLAIEFSKHFEFDNGEDNPPTKFTYESVTYDLDTRWYLNLVKKQKIHSTS</sequence>
<keyword evidence="3" id="KW-1185">Reference proteome</keyword>
<evidence type="ECO:0000313" key="2">
    <source>
        <dbReference type="EMBL" id="CAH2008223.1"/>
    </source>
</evidence>
<dbReference type="AlphaFoldDB" id="A0A9P0MA18"/>
<dbReference type="PANTHER" id="PTHR31449">
    <property type="entry name" value="UPF0598 PROTEIN C8ORF82"/>
    <property type="match status" value="1"/>
</dbReference>
<comment type="similarity">
    <text evidence="1">Belongs to the UPF0598 family.</text>
</comment>
<dbReference type="EMBL" id="CAKOFQ010007791">
    <property type="protein sequence ID" value="CAH2008223.1"/>
    <property type="molecule type" value="Genomic_DNA"/>
</dbReference>
<proteinExistence type="inferred from homology"/>
<dbReference type="Proteomes" id="UP001152888">
    <property type="component" value="Unassembled WGS sequence"/>
</dbReference>
<dbReference type="Pfam" id="PF14956">
    <property type="entry name" value="DUF4505"/>
    <property type="match status" value="1"/>
</dbReference>
<organism evidence="2 3">
    <name type="scientific">Acanthoscelides obtectus</name>
    <name type="common">Bean weevil</name>
    <name type="synonym">Bruchus obtectus</name>
    <dbReference type="NCBI Taxonomy" id="200917"/>
    <lineage>
        <taxon>Eukaryota</taxon>
        <taxon>Metazoa</taxon>
        <taxon>Ecdysozoa</taxon>
        <taxon>Arthropoda</taxon>
        <taxon>Hexapoda</taxon>
        <taxon>Insecta</taxon>
        <taxon>Pterygota</taxon>
        <taxon>Neoptera</taxon>
        <taxon>Endopterygota</taxon>
        <taxon>Coleoptera</taxon>
        <taxon>Polyphaga</taxon>
        <taxon>Cucujiformia</taxon>
        <taxon>Chrysomeloidea</taxon>
        <taxon>Chrysomelidae</taxon>
        <taxon>Bruchinae</taxon>
        <taxon>Bruchini</taxon>
        <taxon>Acanthoscelides</taxon>
    </lineage>
</organism>
<dbReference type="OrthoDB" id="10260024at2759"/>
<reference evidence="2" key="1">
    <citation type="submission" date="2022-03" db="EMBL/GenBank/DDBJ databases">
        <authorList>
            <person name="Sayadi A."/>
        </authorList>
    </citation>
    <scope>NUCLEOTIDE SEQUENCE</scope>
</reference>
<gene>
    <name evidence="2" type="ORF">ACAOBT_LOCUS30090</name>
</gene>
<evidence type="ECO:0000313" key="3">
    <source>
        <dbReference type="Proteomes" id="UP001152888"/>
    </source>
</evidence>
<comment type="caution">
    <text evidence="2">The sequence shown here is derived from an EMBL/GenBank/DDBJ whole genome shotgun (WGS) entry which is preliminary data.</text>
</comment>
<evidence type="ECO:0000256" key="1">
    <source>
        <dbReference type="ARBA" id="ARBA00006322"/>
    </source>
</evidence>
<protein>
    <submittedName>
        <fullName evidence="2">Uncharacterized protein</fullName>
    </submittedName>
</protein>
<dbReference type="InterPro" id="IPR028108">
    <property type="entry name" value="DUF4505"/>
</dbReference>
<dbReference type="PANTHER" id="PTHR31449:SF3">
    <property type="entry name" value="UPF0598 PROTEIN C8ORF82"/>
    <property type="match status" value="1"/>
</dbReference>
<accession>A0A9P0MA18</accession>
<name>A0A9P0MA18_ACAOB</name>